<dbReference type="Gene3D" id="1.10.260.40">
    <property type="entry name" value="lambda repressor-like DNA-binding domains"/>
    <property type="match status" value="1"/>
</dbReference>
<accession>A0A4R3LV87</accession>
<dbReference type="PANTHER" id="PTHR30146">
    <property type="entry name" value="LACI-RELATED TRANSCRIPTIONAL REPRESSOR"/>
    <property type="match status" value="1"/>
</dbReference>
<dbReference type="EMBL" id="SMAJ01000012">
    <property type="protein sequence ID" value="TCT04473.1"/>
    <property type="molecule type" value="Genomic_DNA"/>
</dbReference>
<dbReference type="CDD" id="cd01392">
    <property type="entry name" value="HTH_LacI"/>
    <property type="match status" value="1"/>
</dbReference>
<feature type="domain" description="HTH lacI-type" evidence="4">
    <location>
        <begin position="23"/>
        <end position="77"/>
    </location>
</feature>
<dbReference type="AlphaFoldDB" id="A0A4R3LV87"/>
<evidence type="ECO:0000313" key="6">
    <source>
        <dbReference type="Proteomes" id="UP000295525"/>
    </source>
</evidence>
<comment type="caution">
    <text evidence="5">The sequence shown here is derived from an EMBL/GenBank/DDBJ whole genome shotgun (WGS) entry which is preliminary data.</text>
</comment>
<dbReference type="SUPFAM" id="SSF47413">
    <property type="entry name" value="lambda repressor-like DNA-binding domains"/>
    <property type="match status" value="1"/>
</dbReference>
<dbReference type="Pfam" id="PF13377">
    <property type="entry name" value="Peripla_BP_3"/>
    <property type="match status" value="1"/>
</dbReference>
<evidence type="ECO:0000313" key="5">
    <source>
        <dbReference type="EMBL" id="TCT04473.1"/>
    </source>
</evidence>
<dbReference type="GO" id="GO:0003700">
    <property type="term" value="F:DNA-binding transcription factor activity"/>
    <property type="evidence" value="ECO:0007669"/>
    <property type="project" value="TreeGrafter"/>
</dbReference>
<dbReference type="RefSeq" id="WP_132583862.1">
    <property type="nucleotide sequence ID" value="NZ_SMAJ01000012.1"/>
</dbReference>
<dbReference type="SUPFAM" id="SSF53822">
    <property type="entry name" value="Periplasmic binding protein-like I"/>
    <property type="match status" value="1"/>
</dbReference>
<dbReference type="CDD" id="cd06273">
    <property type="entry name" value="PBP1_LacI-like"/>
    <property type="match status" value="1"/>
</dbReference>
<protein>
    <submittedName>
        <fullName evidence="5">LacI family transcriptional regulator</fullName>
    </submittedName>
</protein>
<dbReference type="InterPro" id="IPR028082">
    <property type="entry name" value="Peripla_BP_I"/>
</dbReference>
<dbReference type="InterPro" id="IPR046335">
    <property type="entry name" value="LacI/GalR-like_sensor"/>
</dbReference>
<dbReference type="PROSITE" id="PS00356">
    <property type="entry name" value="HTH_LACI_1"/>
    <property type="match status" value="1"/>
</dbReference>
<dbReference type="Proteomes" id="UP000295525">
    <property type="component" value="Unassembled WGS sequence"/>
</dbReference>
<dbReference type="Gene3D" id="3.40.50.2300">
    <property type="match status" value="2"/>
</dbReference>
<dbReference type="OrthoDB" id="8770688at2"/>
<reference evidence="5 6" key="1">
    <citation type="submission" date="2019-03" db="EMBL/GenBank/DDBJ databases">
        <title>Genomic Encyclopedia of Type Strains, Phase IV (KMG-IV): sequencing the most valuable type-strain genomes for metagenomic binning, comparative biology and taxonomic classification.</title>
        <authorList>
            <person name="Goeker M."/>
        </authorList>
    </citation>
    <scope>NUCLEOTIDE SEQUENCE [LARGE SCALE GENOMIC DNA]</scope>
    <source>
        <strain evidence="5 6">DSM 24591</strain>
    </source>
</reference>
<keyword evidence="2" id="KW-0238">DNA-binding</keyword>
<dbReference type="InterPro" id="IPR010982">
    <property type="entry name" value="Lambda_DNA-bd_dom_sf"/>
</dbReference>
<dbReference type="InterPro" id="IPR000843">
    <property type="entry name" value="HTH_LacI"/>
</dbReference>
<keyword evidence="6" id="KW-1185">Reference proteome</keyword>
<keyword evidence="1" id="KW-0805">Transcription regulation</keyword>
<dbReference type="PROSITE" id="PS50932">
    <property type="entry name" value="HTH_LACI_2"/>
    <property type="match status" value="1"/>
</dbReference>
<proteinExistence type="predicted"/>
<gene>
    <name evidence="5" type="ORF">EDC26_11266</name>
</gene>
<dbReference type="SMART" id="SM00354">
    <property type="entry name" value="HTH_LACI"/>
    <property type="match status" value="1"/>
</dbReference>
<evidence type="ECO:0000256" key="1">
    <source>
        <dbReference type="ARBA" id="ARBA00023015"/>
    </source>
</evidence>
<sequence length="355" mass="38298">MPRYPVTKPSTKPAQPRDSTRNVLLKDVAAAAKVSVTTASRALSEPQKVQAETLARIKAAAAKLGYMPNGAARALRSRRTRLIGTVLPTLDYAIYSRQIEALQQTLGKHGYSLLVTSSGYSRLEEFHQARTLIERGVEGLVLIGGSHHPDLISMLEEQEIPSIDTYVYHPTGSRSCVGFDNVTVVEKVINHLIDLGHTRIAMIAGITRDNDRASGRVTGVRAALKKRGLSLPAHYLIEKPYQIAAGREALRTLLSVKPHPTAVFCASDVLAFGVLVECASQHIAVPRQLSVIGFDNLEFCAHLPPGMTTIEVPAAAMGEGAARHLIARLSGSTERAYVELEANLILRGTTAPPAP</sequence>
<dbReference type="GO" id="GO:0000976">
    <property type="term" value="F:transcription cis-regulatory region binding"/>
    <property type="evidence" value="ECO:0007669"/>
    <property type="project" value="TreeGrafter"/>
</dbReference>
<keyword evidence="3" id="KW-0804">Transcription</keyword>
<organism evidence="5 6">
    <name type="scientific">Paralcaligenes ureilyticus</name>
    <dbReference type="NCBI Taxonomy" id="627131"/>
    <lineage>
        <taxon>Bacteria</taxon>
        <taxon>Pseudomonadati</taxon>
        <taxon>Pseudomonadota</taxon>
        <taxon>Betaproteobacteria</taxon>
        <taxon>Burkholderiales</taxon>
        <taxon>Alcaligenaceae</taxon>
        <taxon>Paralcaligenes</taxon>
    </lineage>
</organism>
<name>A0A4R3LV87_9BURK</name>
<evidence type="ECO:0000256" key="3">
    <source>
        <dbReference type="ARBA" id="ARBA00023163"/>
    </source>
</evidence>
<dbReference type="Pfam" id="PF00356">
    <property type="entry name" value="LacI"/>
    <property type="match status" value="1"/>
</dbReference>
<evidence type="ECO:0000256" key="2">
    <source>
        <dbReference type="ARBA" id="ARBA00023125"/>
    </source>
</evidence>
<evidence type="ECO:0000259" key="4">
    <source>
        <dbReference type="PROSITE" id="PS50932"/>
    </source>
</evidence>
<dbReference type="PANTHER" id="PTHR30146:SF138">
    <property type="entry name" value="TRANSCRIPTIONAL REGULATORY PROTEIN"/>
    <property type="match status" value="1"/>
</dbReference>